<comment type="subcellular location">
    <subcellularLocation>
        <location evidence="1">Membrane</location>
        <topology evidence="1">Single-pass membrane protein</topology>
    </subcellularLocation>
</comment>
<organism evidence="9 10">
    <name type="scientific">Ruficoccus amylovorans</name>
    <dbReference type="NCBI Taxonomy" id="1804625"/>
    <lineage>
        <taxon>Bacteria</taxon>
        <taxon>Pseudomonadati</taxon>
        <taxon>Verrucomicrobiota</taxon>
        <taxon>Opitutia</taxon>
        <taxon>Puniceicoccales</taxon>
        <taxon>Cerasicoccaceae</taxon>
        <taxon>Ruficoccus</taxon>
    </lineage>
</organism>
<dbReference type="AlphaFoldDB" id="A0A842H9X7"/>
<feature type="domain" description="DUF1559" evidence="8">
    <location>
        <begin position="78"/>
        <end position="136"/>
    </location>
</feature>
<evidence type="ECO:0000256" key="6">
    <source>
        <dbReference type="SAM" id="MobiDB-lite"/>
    </source>
</evidence>
<dbReference type="SUPFAM" id="SSF54523">
    <property type="entry name" value="Pili subunits"/>
    <property type="match status" value="1"/>
</dbReference>
<keyword evidence="5 7" id="KW-0472">Membrane</keyword>
<dbReference type="PRINTS" id="PR00813">
    <property type="entry name" value="BCTERIALGSPG"/>
</dbReference>
<name>A0A842H9X7_9BACT</name>
<sequence>MTGTQAERAKPAAGTTLQARISQAQTHIRGNNQRTRLSGTTAPAPGRSCTPAFSLIELLTVIAVIAILSAILIPVVQYTRQSARESTSISNLRQIATALNLYATEHEGRYPPGYFYKPGEGERIWTVELSPYLNQESGSGESARNIFVSPLAEIPVRDGSFRQGVVPSTYSVHGLICADISNGDTRLRQSGILRPTEVILVGEGTQRSNSSYSNASFSNPSAFRTSDSPEPLDRLIPTGSDADGVGGALRYRARGAVPVAFVDGHTELMKKGTVTYANVIADR</sequence>
<keyword evidence="10" id="KW-1185">Reference proteome</keyword>
<reference evidence="9 10" key="1">
    <citation type="submission" date="2020-07" db="EMBL/GenBank/DDBJ databases">
        <authorList>
            <person name="Feng X."/>
        </authorList>
    </citation>
    <scope>NUCLEOTIDE SEQUENCE [LARGE SCALE GENOMIC DNA]</scope>
    <source>
        <strain evidence="9 10">JCM31066</strain>
    </source>
</reference>
<dbReference type="NCBIfam" id="TIGR02532">
    <property type="entry name" value="IV_pilin_GFxxxE"/>
    <property type="match status" value="1"/>
</dbReference>
<dbReference type="GO" id="GO:0015627">
    <property type="term" value="C:type II protein secretion system complex"/>
    <property type="evidence" value="ECO:0007669"/>
    <property type="project" value="InterPro"/>
</dbReference>
<evidence type="ECO:0000256" key="1">
    <source>
        <dbReference type="ARBA" id="ARBA00004167"/>
    </source>
</evidence>
<evidence type="ECO:0000313" key="9">
    <source>
        <dbReference type="EMBL" id="MBC2592908.1"/>
    </source>
</evidence>
<evidence type="ECO:0000256" key="3">
    <source>
        <dbReference type="ARBA" id="ARBA00022692"/>
    </source>
</evidence>
<evidence type="ECO:0000259" key="8">
    <source>
        <dbReference type="Pfam" id="PF07596"/>
    </source>
</evidence>
<dbReference type="InterPro" id="IPR011453">
    <property type="entry name" value="DUF1559"/>
</dbReference>
<dbReference type="InterPro" id="IPR045584">
    <property type="entry name" value="Pilin-like"/>
</dbReference>
<comment type="caution">
    <text evidence="9">The sequence shown here is derived from an EMBL/GenBank/DDBJ whole genome shotgun (WGS) entry which is preliminary data.</text>
</comment>
<dbReference type="Pfam" id="PF07596">
    <property type="entry name" value="SBP_bac_10"/>
    <property type="match status" value="1"/>
</dbReference>
<evidence type="ECO:0000256" key="4">
    <source>
        <dbReference type="ARBA" id="ARBA00022989"/>
    </source>
</evidence>
<feature type="region of interest" description="Disordered" evidence="6">
    <location>
        <begin position="204"/>
        <end position="239"/>
    </location>
</feature>
<dbReference type="InterPro" id="IPR000983">
    <property type="entry name" value="Bac_GSPG_pilin"/>
</dbReference>
<dbReference type="Proteomes" id="UP000546464">
    <property type="component" value="Unassembled WGS sequence"/>
</dbReference>
<dbReference type="InterPro" id="IPR012902">
    <property type="entry name" value="N_methyl_site"/>
</dbReference>
<feature type="transmembrane region" description="Helical" evidence="7">
    <location>
        <begin position="52"/>
        <end position="76"/>
    </location>
</feature>
<dbReference type="Gene3D" id="3.30.700.10">
    <property type="entry name" value="Glycoprotein, Type 4 Pilin"/>
    <property type="match status" value="1"/>
</dbReference>
<dbReference type="GO" id="GO:0016020">
    <property type="term" value="C:membrane"/>
    <property type="evidence" value="ECO:0007669"/>
    <property type="project" value="UniProtKB-SubCell"/>
</dbReference>
<feature type="compositionally biased region" description="Low complexity" evidence="6">
    <location>
        <begin position="208"/>
        <end position="223"/>
    </location>
</feature>
<dbReference type="PANTHER" id="PTHR30093">
    <property type="entry name" value="GENERAL SECRETION PATHWAY PROTEIN G"/>
    <property type="match status" value="1"/>
</dbReference>
<dbReference type="EMBL" id="JACHVB010000012">
    <property type="protein sequence ID" value="MBC2592908.1"/>
    <property type="molecule type" value="Genomic_DNA"/>
</dbReference>
<gene>
    <name evidence="9" type="ORF">H5P28_01415</name>
</gene>
<protein>
    <submittedName>
        <fullName evidence="9">Type II secretion system protein</fullName>
    </submittedName>
</protein>
<evidence type="ECO:0000256" key="5">
    <source>
        <dbReference type="ARBA" id="ARBA00023136"/>
    </source>
</evidence>
<dbReference type="PANTHER" id="PTHR30093:SF44">
    <property type="entry name" value="TYPE II SECRETION SYSTEM CORE PROTEIN G"/>
    <property type="match status" value="1"/>
</dbReference>
<accession>A0A842H9X7</accession>
<dbReference type="GO" id="GO:0015628">
    <property type="term" value="P:protein secretion by the type II secretion system"/>
    <property type="evidence" value="ECO:0007669"/>
    <property type="project" value="InterPro"/>
</dbReference>
<evidence type="ECO:0000256" key="7">
    <source>
        <dbReference type="SAM" id="Phobius"/>
    </source>
</evidence>
<keyword evidence="2" id="KW-0488">Methylation</keyword>
<evidence type="ECO:0000256" key="2">
    <source>
        <dbReference type="ARBA" id="ARBA00022481"/>
    </source>
</evidence>
<keyword evidence="3 7" id="KW-0812">Transmembrane</keyword>
<evidence type="ECO:0000313" key="10">
    <source>
        <dbReference type="Proteomes" id="UP000546464"/>
    </source>
</evidence>
<proteinExistence type="predicted"/>
<keyword evidence="4 7" id="KW-1133">Transmembrane helix</keyword>